<evidence type="ECO:0000313" key="2">
    <source>
        <dbReference type="Proteomes" id="UP000070163"/>
    </source>
</evidence>
<dbReference type="Proteomes" id="UP000070163">
    <property type="component" value="Unassembled WGS sequence"/>
</dbReference>
<dbReference type="AlphaFoldDB" id="A0A133U427"/>
<sequence length="81" mass="9483">MRRSRSFFVDSVGIPLNSWESNGDDLREVVKDAVHSYTSWAHGYRKYERDSYEIVGGLEKLEVSAETREYLARKKKIRAEL</sequence>
<proteinExistence type="predicted"/>
<organism evidence="1 2">
    <name type="scientific">candidate division MSBL1 archaeon SCGC-AAA259A05</name>
    <dbReference type="NCBI Taxonomy" id="1698259"/>
    <lineage>
        <taxon>Archaea</taxon>
        <taxon>Methanobacteriati</taxon>
        <taxon>Methanobacteriota</taxon>
        <taxon>candidate division MSBL1</taxon>
    </lineage>
</organism>
<protein>
    <submittedName>
        <fullName evidence="1">Uncharacterized protein</fullName>
    </submittedName>
</protein>
<dbReference type="EMBL" id="LHXJ01000110">
    <property type="protein sequence ID" value="KXA88940.1"/>
    <property type="molecule type" value="Genomic_DNA"/>
</dbReference>
<reference evidence="1 2" key="1">
    <citation type="journal article" date="2016" name="Sci. Rep.">
        <title>Metabolic traits of an uncultured archaeal lineage -MSBL1- from brine pools of the Red Sea.</title>
        <authorList>
            <person name="Mwirichia R."/>
            <person name="Alam I."/>
            <person name="Rashid M."/>
            <person name="Vinu M."/>
            <person name="Ba-Alawi W."/>
            <person name="Anthony Kamau A."/>
            <person name="Kamanda Ngugi D."/>
            <person name="Goker M."/>
            <person name="Klenk H.P."/>
            <person name="Bajic V."/>
            <person name="Stingl U."/>
        </authorList>
    </citation>
    <scope>NUCLEOTIDE SEQUENCE [LARGE SCALE GENOMIC DNA]</scope>
    <source>
        <strain evidence="1">SCGC-AAA259A05</strain>
    </source>
</reference>
<name>A0A133U427_9EURY</name>
<gene>
    <name evidence="1" type="ORF">AKJ57_06080</name>
</gene>
<accession>A0A133U427</accession>
<comment type="caution">
    <text evidence="1">The sequence shown here is derived from an EMBL/GenBank/DDBJ whole genome shotgun (WGS) entry which is preliminary data.</text>
</comment>
<keyword evidence="2" id="KW-1185">Reference proteome</keyword>
<evidence type="ECO:0000313" key="1">
    <source>
        <dbReference type="EMBL" id="KXA88940.1"/>
    </source>
</evidence>